<comment type="catalytic activity">
    <reaction evidence="5 6">
        <text>L-glutamyl-tRNA(Gln) + L-glutamine + ATP + H2O = L-glutaminyl-tRNA(Gln) + L-glutamate + ADP + phosphate + H(+)</text>
        <dbReference type="Rhea" id="RHEA:17521"/>
        <dbReference type="Rhea" id="RHEA-COMP:9681"/>
        <dbReference type="Rhea" id="RHEA-COMP:9684"/>
        <dbReference type="ChEBI" id="CHEBI:15377"/>
        <dbReference type="ChEBI" id="CHEBI:15378"/>
        <dbReference type="ChEBI" id="CHEBI:29985"/>
        <dbReference type="ChEBI" id="CHEBI:30616"/>
        <dbReference type="ChEBI" id="CHEBI:43474"/>
        <dbReference type="ChEBI" id="CHEBI:58359"/>
        <dbReference type="ChEBI" id="CHEBI:78520"/>
        <dbReference type="ChEBI" id="CHEBI:78521"/>
        <dbReference type="ChEBI" id="CHEBI:456216"/>
    </reaction>
</comment>
<dbReference type="GO" id="GO:0016740">
    <property type="term" value="F:transferase activity"/>
    <property type="evidence" value="ECO:0007669"/>
    <property type="project" value="UniProtKB-KW"/>
</dbReference>
<dbReference type="InterPro" id="IPR006075">
    <property type="entry name" value="Asn/Gln-tRNA_Trfase_suB/E_cat"/>
</dbReference>
<dbReference type="AlphaFoldDB" id="A0A4D6K919"/>
<gene>
    <name evidence="6 9" type="primary">gatE</name>
    <name evidence="9" type="ORF">E5139_01175</name>
</gene>
<dbReference type="GO" id="GO:0005524">
    <property type="term" value="F:ATP binding"/>
    <property type="evidence" value="ECO:0007669"/>
    <property type="project" value="UniProtKB-KW"/>
</dbReference>
<keyword evidence="9" id="KW-0808">Transferase</keyword>
<dbReference type="SUPFAM" id="SSF55261">
    <property type="entry name" value="GAD domain-like"/>
    <property type="match status" value="1"/>
</dbReference>
<dbReference type="KEGG" id="halz:E5139_01175"/>
<feature type="region of interest" description="Disordered" evidence="7">
    <location>
        <begin position="425"/>
        <end position="445"/>
    </location>
</feature>
<dbReference type="Pfam" id="PF02637">
    <property type="entry name" value="GatB_Yqey"/>
    <property type="match status" value="1"/>
</dbReference>
<dbReference type="Gene3D" id="1.10.10.410">
    <property type="match status" value="1"/>
</dbReference>
<evidence type="ECO:0000256" key="4">
    <source>
        <dbReference type="ARBA" id="ARBA00022917"/>
    </source>
</evidence>
<dbReference type="GeneID" id="42177506"/>
<dbReference type="SMART" id="SM00845">
    <property type="entry name" value="GatB_Yqey"/>
    <property type="match status" value="1"/>
</dbReference>
<keyword evidence="1 6" id="KW-0436">Ligase</keyword>
<dbReference type="Gene3D" id="3.30.1360.30">
    <property type="entry name" value="GAD-like domain"/>
    <property type="match status" value="1"/>
</dbReference>
<evidence type="ECO:0000256" key="1">
    <source>
        <dbReference type="ARBA" id="ARBA00022598"/>
    </source>
</evidence>
<dbReference type="Gene3D" id="1.10.150.380">
    <property type="entry name" value="GatB domain, N-terminal subdomain"/>
    <property type="match status" value="1"/>
</dbReference>
<dbReference type="InterPro" id="IPR014746">
    <property type="entry name" value="Gln_synth/guanido_kin_cat_dom"/>
</dbReference>
<comment type="function">
    <text evidence="6">Allows the formation of correctly charged Gln-tRNA(Gln) through the transamidation of misacylated Glu-tRNA(Gln) in organisms which lack glutaminyl-tRNA synthetase. The reaction takes place in the presence of glutamine and ATP through an activated gamma-phospho-Glu-tRNA(Gln). The GatDE system is specific for glutamate and does not act on aspartate.</text>
</comment>
<dbReference type="EMBL" id="CP039375">
    <property type="protein sequence ID" value="QCD64310.1"/>
    <property type="molecule type" value="Genomic_DNA"/>
</dbReference>
<name>A0A4D6K919_9EURY</name>
<comment type="similarity">
    <text evidence="6">Belongs to the GatB/GatE family. GatE subfamily.</text>
</comment>
<dbReference type="PANTHER" id="PTHR11659:SF2">
    <property type="entry name" value="GLUTAMYL-TRNA(GLN) AMIDOTRANSFERASE SUBUNIT E"/>
    <property type="match status" value="1"/>
</dbReference>
<dbReference type="SUPFAM" id="SSF89095">
    <property type="entry name" value="GatB/YqeY motif"/>
    <property type="match status" value="1"/>
</dbReference>
<dbReference type="Pfam" id="PF02934">
    <property type="entry name" value="GatB_N"/>
    <property type="match status" value="1"/>
</dbReference>
<dbReference type="InterPro" id="IPR017959">
    <property type="entry name" value="Asn/Gln-tRNA_amidoTrfase_suB/E"/>
</dbReference>
<dbReference type="InterPro" id="IPR018027">
    <property type="entry name" value="Asn/Gln_amidotransferase"/>
</dbReference>
<dbReference type="GO" id="GO:0005737">
    <property type="term" value="C:cytoplasm"/>
    <property type="evidence" value="ECO:0007669"/>
    <property type="project" value="InterPro"/>
</dbReference>
<dbReference type="Proteomes" id="UP000297053">
    <property type="component" value="Chromosome"/>
</dbReference>
<evidence type="ECO:0000256" key="3">
    <source>
        <dbReference type="ARBA" id="ARBA00022840"/>
    </source>
</evidence>
<sequence>MTEYDYEELGLVAGLEIHQQLDTATKLFCQCPTRIREPEESTRSLTRYLHPTKSELGEIDDAALEESMVDREFEYLAYDTTCLVEEDDEPPHRVDREAMDVALEIAQLLDMNVADQVHVMRKIVIDGSNTSGFQRSMLVANDGEISTSEGSVGIEDMLLEEESAQRVEETDAGVRFSLDRLGIPLVEIGTKPDIRSPAQAREAAERIGMLLRSTGHVKRGLGTIRQDVNVSIADGARIELKGVQSLDDIDDLVRNEVRRQVELLDIRAELNDRDASVGDPQDVTAVFEDTDSGVIRGALDSGGVVQAVRLSGFDGLVGREIQPDRRLGTELSDHAKRHGAGGIFHTDELPAYGVTEDEVAALREAVDAGPEDAVVIVADDPETAELAIEAAAERAETALDRVPEETRDANDDATSRYLRPLPGAARMYPETDVPPVTPDESEVETPELLTEKVDRYQSEFGLDAGLAEQVAYGQRWRLFEDAVDRGADATLAAQTLESTVTELRRDDVPVAHLTDDHFRATLELVADGELAKEGVPELLTALAEEPGMDAAEAAEAAGLGSAGEDEVRAAVSTVVERHAEQVAEEGMGAFSALMGECMGELRGKADGDVVSDVLREEIQKRA</sequence>
<dbReference type="NCBIfam" id="NF003107">
    <property type="entry name" value="PRK04028.1"/>
    <property type="match status" value="1"/>
</dbReference>
<evidence type="ECO:0000259" key="8">
    <source>
        <dbReference type="SMART" id="SM00845"/>
    </source>
</evidence>
<dbReference type="FunFam" id="1.10.10.410:FF:000003">
    <property type="entry name" value="Glutamyl-tRNA(Gln) amidotransferase subunit E"/>
    <property type="match status" value="1"/>
</dbReference>
<dbReference type="HAMAP" id="MF_00588">
    <property type="entry name" value="GatE"/>
    <property type="match status" value="1"/>
</dbReference>
<dbReference type="InterPro" id="IPR017958">
    <property type="entry name" value="Gln-tRNA_amidoTrfase_suB_CS"/>
</dbReference>
<evidence type="ECO:0000313" key="10">
    <source>
        <dbReference type="Proteomes" id="UP000297053"/>
    </source>
</evidence>
<dbReference type="GeneID" id="8412327"/>
<proteinExistence type="inferred from homology"/>
<evidence type="ECO:0000256" key="5">
    <source>
        <dbReference type="ARBA" id="ARBA00047913"/>
    </source>
</evidence>
<reference evidence="9 10" key="2">
    <citation type="submission" date="2019-04" db="EMBL/GenBank/DDBJ databases">
        <authorList>
            <person name="Yang S."/>
            <person name="Wei W."/>
        </authorList>
    </citation>
    <scope>NUCLEOTIDE SEQUENCE [LARGE SCALE GENOMIC DNA]</scope>
    <source>
        <strain evidence="10">ZP60</strain>
    </source>
</reference>
<organism evidence="9 10">
    <name type="scientific">Halomicrobium mukohataei</name>
    <dbReference type="NCBI Taxonomy" id="57705"/>
    <lineage>
        <taxon>Archaea</taxon>
        <taxon>Methanobacteriati</taxon>
        <taxon>Methanobacteriota</taxon>
        <taxon>Stenosarchaea group</taxon>
        <taxon>Halobacteria</taxon>
        <taxon>Halobacteriales</taxon>
        <taxon>Haloarculaceae</taxon>
        <taxon>Halomicrobium</taxon>
    </lineage>
</organism>
<reference evidence="9 10" key="1">
    <citation type="submission" date="2019-04" db="EMBL/GenBank/DDBJ databases">
        <title>Complete genome sequence of Arthrobacter sp. ZXY-2 associated with effective atrazine degradation and salt adaptation.</title>
        <authorList>
            <person name="Zhao X."/>
        </authorList>
    </citation>
    <scope>NUCLEOTIDE SEQUENCE [LARGE SCALE GENOMIC DNA]</scope>
    <source>
        <strain evidence="10">ZP60</strain>
    </source>
</reference>
<dbReference type="RefSeq" id="WP_015763723.1">
    <property type="nucleotide sequence ID" value="NZ_CP039375.1"/>
</dbReference>
<accession>A0A4D6K919</accession>
<dbReference type="PANTHER" id="PTHR11659">
    <property type="entry name" value="GLUTAMYL-TRNA GLN AMIDOTRANSFERASE SUBUNIT B MITOCHONDRIAL AND PROKARYOTIC PET112-RELATED"/>
    <property type="match status" value="1"/>
</dbReference>
<dbReference type="Pfam" id="PF02938">
    <property type="entry name" value="GAD"/>
    <property type="match status" value="1"/>
</dbReference>
<dbReference type="GO" id="GO:0006412">
    <property type="term" value="P:translation"/>
    <property type="evidence" value="ECO:0007669"/>
    <property type="project" value="UniProtKB-UniRule"/>
</dbReference>
<keyword evidence="3 6" id="KW-0067">ATP-binding</keyword>
<dbReference type="PROSITE" id="PS01234">
    <property type="entry name" value="GATB"/>
    <property type="match status" value="1"/>
</dbReference>
<dbReference type="EC" id="6.3.5.-" evidence="6"/>
<dbReference type="GO" id="GO:0070681">
    <property type="term" value="P:glutaminyl-tRNAGln biosynthesis via transamidation"/>
    <property type="evidence" value="ECO:0007669"/>
    <property type="project" value="TreeGrafter"/>
</dbReference>
<dbReference type="InterPro" id="IPR004414">
    <property type="entry name" value="GatE"/>
</dbReference>
<evidence type="ECO:0000256" key="6">
    <source>
        <dbReference type="HAMAP-Rule" id="MF_00588"/>
    </source>
</evidence>
<dbReference type="OMA" id="YMRPLPG"/>
<evidence type="ECO:0000256" key="7">
    <source>
        <dbReference type="SAM" id="MobiDB-lite"/>
    </source>
</evidence>
<dbReference type="NCBIfam" id="TIGR00134">
    <property type="entry name" value="gatE_arch"/>
    <property type="match status" value="1"/>
</dbReference>
<dbReference type="InterPro" id="IPR004115">
    <property type="entry name" value="GAD-like_sf"/>
</dbReference>
<keyword evidence="2 6" id="KW-0547">Nucleotide-binding</keyword>
<feature type="domain" description="Asn/Gln amidotransferase" evidence="8">
    <location>
        <begin position="477"/>
        <end position="618"/>
    </location>
</feature>
<comment type="subunit">
    <text evidence="6">Heterodimer of GatD and GatE.</text>
</comment>
<dbReference type="InterPro" id="IPR029351">
    <property type="entry name" value="GAD_dom"/>
</dbReference>
<keyword evidence="4 6" id="KW-0648">Protein biosynthesis</keyword>
<dbReference type="GO" id="GO:0050567">
    <property type="term" value="F:glutaminyl-tRNA synthase (glutamine-hydrolyzing) activity"/>
    <property type="evidence" value="ECO:0007669"/>
    <property type="project" value="UniProtKB-UniRule"/>
</dbReference>
<dbReference type="InterPro" id="IPR023168">
    <property type="entry name" value="GatB_Yqey_C_2"/>
</dbReference>
<dbReference type="InterPro" id="IPR003789">
    <property type="entry name" value="Asn/Gln_tRNA_amidoTrase-B-like"/>
</dbReference>
<dbReference type="InterPro" id="IPR042114">
    <property type="entry name" value="GatB_C_1"/>
</dbReference>
<dbReference type="SUPFAM" id="SSF55931">
    <property type="entry name" value="Glutamine synthetase/guanido kinase"/>
    <property type="match status" value="1"/>
</dbReference>
<protein>
    <recommendedName>
        <fullName evidence="6">Glutamyl-tRNA(Gln) amidotransferase subunit E</fullName>
        <shortName evidence="6">Glu-ADT subunit E</shortName>
        <ecNumber evidence="6">6.3.5.-</ecNumber>
    </recommendedName>
</protein>
<evidence type="ECO:0000256" key="2">
    <source>
        <dbReference type="ARBA" id="ARBA00022741"/>
    </source>
</evidence>
<evidence type="ECO:0000313" key="9">
    <source>
        <dbReference type="EMBL" id="QCD64310.1"/>
    </source>
</evidence>
<dbReference type="GO" id="GO:0004812">
    <property type="term" value="F:aminoacyl-tRNA ligase activity"/>
    <property type="evidence" value="ECO:0007669"/>
    <property type="project" value="InterPro"/>
</dbReference>